<proteinExistence type="inferred from homology"/>
<keyword evidence="4 10" id="KW-0808">Transferase</keyword>
<dbReference type="InterPro" id="IPR006001">
    <property type="entry name" value="Therm_gnt_kin"/>
</dbReference>
<dbReference type="NCBIfam" id="TIGR01313">
    <property type="entry name" value="therm_gnt_kin"/>
    <property type="match status" value="1"/>
</dbReference>
<dbReference type="GO" id="GO:0005524">
    <property type="term" value="F:ATP binding"/>
    <property type="evidence" value="ECO:0007669"/>
    <property type="project" value="UniProtKB-KW"/>
</dbReference>
<protein>
    <recommendedName>
        <fullName evidence="3 10">Gluconokinase</fullName>
        <ecNumber evidence="3 10">2.7.1.12</ecNumber>
    </recommendedName>
</protein>
<evidence type="ECO:0000256" key="5">
    <source>
        <dbReference type="ARBA" id="ARBA00022741"/>
    </source>
</evidence>
<dbReference type="GO" id="GO:0005737">
    <property type="term" value="C:cytoplasm"/>
    <property type="evidence" value="ECO:0007669"/>
    <property type="project" value="TreeGrafter"/>
</dbReference>
<dbReference type="STRING" id="47229.LO55_2630"/>
<dbReference type="EC" id="2.7.1.12" evidence="3 10"/>
<sequence length="172" mass="18459">MTTQAQDGNKGTAWVVMGVSGCGKTSIGERLAAALGVPFIEGDAFHSQANIAKMTAGIALTDDDRRDWLLTLRDKLATREGGAVLSCSSLKRAYRDLLRSAGGDVRFAHLAGERGLLLERVSNRPGHYMPPSLLDSQLDTLEPLQPDEAGITLDIRDTQEQLVAQILASARS</sequence>
<dbReference type="PANTHER" id="PTHR43442">
    <property type="entry name" value="GLUCONOKINASE-RELATED"/>
    <property type="match status" value="1"/>
</dbReference>
<dbReference type="EMBL" id="AGZI01000002">
    <property type="protein sequence ID" value="EKU84657.1"/>
    <property type="molecule type" value="Genomic_DNA"/>
</dbReference>
<accession>K9E166</accession>
<comment type="catalytic activity">
    <reaction evidence="9 10">
        <text>D-gluconate + ATP = 6-phospho-D-gluconate + ADP + H(+)</text>
        <dbReference type="Rhea" id="RHEA:19433"/>
        <dbReference type="ChEBI" id="CHEBI:15378"/>
        <dbReference type="ChEBI" id="CHEBI:18391"/>
        <dbReference type="ChEBI" id="CHEBI:30616"/>
        <dbReference type="ChEBI" id="CHEBI:58759"/>
        <dbReference type="ChEBI" id="CHEBI:456216"/>
        <dbReference type="EC" id="2.7.1.12"/>
    </reaction>
</comment>
<comment type="caution">
    <text evidence="11">The sequence shown here is derived from an EMBL/GenBank/DDBJ whole genome shotgun (WGS) entry which is preliminary data.</text>
</comment>
<dbReference type="PANTHER" id="PTHR43442:SF3">
    <property type="entry name" value="GLUCONOKINASE-RELATED"/>
    <property type="match status" value="1"/>
</dbReference>
<organism evidence="11 12">
    <name type="scientific">Massilia timonae CCUG 45783</name>
    <dbReference type="NCBI Taxonomy" id="883126"/>
    <lineage>
        <taxon>Bacteria</taxon>
        <taxon>Pseudomonadati</taxon>
        <taxon>Pseudomonadota</taxon>
        <taxon>Betaproteobacteria</taxon>
        <taxon>Burkholderiales</taxon>
        <taxon>Oxalobacteraceae</taxon>
        <taxon>Telluria group</taxon>
        <taxon>Massilia</taxon>
    </lineage>
</organism>
<evidence type="ECO:0000256" key="7">
    <source>
        <dbReference type="ARBA" id="ARBA00022840"/>
    </source>
</evidence>
<evidence type="ECO:0000256" key="3">
    <source>
        <dbReference type="ARBA" id="ARBA00012054"/>
    </source>
</evidence>
<evidence type="ECO:0000256" key="6">
    <source>
        <dbReference type="ARBA" id="ARBA00022777"/>
    </source>
</evidence>
<dbReference type="Proteomes" id="UP000009874">
    <property type="component" value="Unassembled WGS sequence"/>
</dbReference>
<comment type="similarity">
    <text evidence="2 10">Belongs to the gluconokinase GntK/GntV family.</text>
</comment>
<keyword evidence="12" id="KW-1185">Reference proteome</keyword>
<reference evidence="11 12" key="1">
    <citation type="submission" date="2012-09" db="EMBL/GenBank/DDBJ databases">
        <title>The Genome Sequence of Massilia timonae CCUG 45783.</title>
        <authorList>
            <consortium name="The Broad Institute Genome Sequencing Platform"/>
            <person name="Earl A."/>
            <person name="Ward D."/>
            <person name="Feldgarden M."/>
            <person name="Gevers D."/>
            <person name="Huys G."/>
            <person name="Walker B."/>
            <person name="Young S.K."/>
            <person name="Zeng Q."/>
            <person name="Gargeya S."/>
            <person name="Fitzgerald M."/>
            <person name="Haas B."/>
            <person name="Abouelleil A."/>
            <person name="Alvarado L."/>
            <person name="Arachchi H.M."/>
            <person name="Berlin A.M."/>
            <person name="Chapman S.B."/>
            <person name="Goldberg J."/>
            <person name="Griggs A."/>
            <person name="Gujja S."/>
            <person name="Hansen M."/>
            <person name="Howarth C."/>
            <person name="Imamovic A."/>
            <person name="Larimer J."/>
            <person name="McCowen C."/>
            <person name="Montmayeur A."/>
            <person name="Murphy C."/>
            <person name="Neiman D."/>
            <person name="Pearson M."/>
            <person name="Priest M."/>
            <person name="Roberts A."/>
            <person name="Saif S."/>
            <person name="Shea T."/>
            <person name="Sisk P."/>
            <person name="Sykes S."/>
            <person name="Wortman J."/>
            <person name="Nusbaum C."/>
            <person name="Birren B."/>
        </authorList>
    </citation>
    <scope>NUCLEOTIDE SEQUENCE [LARGE SCALE GENOMIC DNA]</scope>
    <source>
        <strain evidence="11 12">CCUG 45783</strain>
    </source>
</reference>
<keyword evidence="5 10" id="KW-0547">Nucleotide-binding</keyword>
<dbReference type="GO" id="GO:0046316">
    <property type="term" value="F:gluconokinase activity"/>
    <property type="evidence" value="ECO:0007669"/>
    <property type="project" value="UniProtKB-EC"/>
</dbReference>
<dbReference type="CDD" id="cd02021">
    <property type="entry name" value="GntK"/>
    <property type="match status" value="1"/>
</dbReference>
<comment type="pathway">
    <text evidence="1">Carbohydrate acid metabolism.</text>
</comment>
<evidence type="ECO:0000313" key="12">
    <source>
        <dbReference type="Proteomes" id="UP000009874"/>
    </source>
</evidence>
<evidence type="ECO:0000256" key="1">
    <source>
        <dbReference type="ARBA" id="ARBA00004761"/>
    </source>
</evidence>
<dbReference type="FunFam" id="3.40.50.300:FF:000522">
    <property type="entry name" value="Gluconokinase"/>
    <property type="match status" value="1"/>
</dbReference>
<evidence type="ECO:0000256" key="2">
    <source>
        <dbReference type="ARBA" id="ARBA00008420"/>
    </source>
</evidence>
<dbReference type="RefSeq" id="WP_005662831.1">
    <property type="nucleotide sequence ID" value="NZ_JH992922.1"/>
</dbReference>
<dbReference type="GO" id="GO:0019521">
    <property type="term" value="P:D-gluconate metabolic process"/>
    <property type="evidence" value="ECO:0007669"/>
    <property type="project" value="UniProtKB-KW"/>
</dbReference>
<keyword evidence="7 10" id="KW-0067">ATP-binding</keyword>
<name>K9E166_9BURK</name>
<dbReference type="HOGENOM" id="CLU_077168_4_1_4"/>
<evidence type="ECO:0000256" key="10">
    <source>
        <dbReference type="RuleBase" id="RU363066"/>
    </source>
</evidence>
<evidence type="ECO:0000256" key="9">
    <source>
        <dbReference type="ARBA" id="ARBA00048090"/>
    </source>
</evidence>
<evidence type="ECO:0000256" key="8">
    <source>
        <dbReference type="ARBA" id="ARBA00023064"/>
    </source>
</evidence>
<evidence type="ECO:0000256" key="4">
    <source>
        <dbReference type="ARBA" id="ARBA00022679"/>
    </source>
</evidence>
<evidence type="ECO:0000313" key="11">
    <source>
        <dbReference type="EMBL" id="EKU84657.1"/>
    </source>
</evidence>
<dbReference type="AlphaFoldDB" id="K9E166"/>
<dbReference type="eggNOG" id="COG3265">
    <property type="taxonomic scope" value="Bacteria"/>
</dbReference>
<dbReference type="Gene3D" id="3.40.50.300">
    <property type="entry name" value="P-loop containing nucleotide triphosphate hydrolases"/>
    <property type="match status" value="1"/>
</dbReference>
<dbReference type="InterPro" id="IPR027417">
    <property type="entry name" value="P-loop_NTPase"/>
</dbReference>
<keyword evidence="8" id="KW-0311">Gluconate utilization</keyword>
<gene>
    <name evidence="11" type="ORF">HMPREF9710_00092</name>
</gene>
<dbReference type="Pfam" id="PF01202">
    <property type="entry name" value="SKI"/>
    <property type="match status" value="1"/>
</dbReference>
<dbReference type="InterPro" id="IPR031322">
    <property type="entry name" value="Shikimate/glucono_kinase"/>
</dbReference>
<dbReference type="SUPFAM" id="SSF52540">
    <property type="entry name" value="P-loop containing nucleoside triphosphate hydrolases"/>
    <property type="match status" value="1"/>
</dbReference>
<keyword evidence="6 10" id="KW-0418">Kinase</keyword>
<dbReference type="PATRIC" id="fig|883126.3.peg.93"/>